<organism evidence="2 3">
    <name type="scientific">Pseudoalteromonas phenolica</name>
    <dbReference type="NCBI Taxonomy" id="161398"/>
    <lineage>
        <taxon>Bacteria</taxon>
        <taxon>Pseudomonadati</taxon>
        <taxon>Pseudomonadota</taxon>
        <taxon>Gammaproteobacteria</taxon>
        <taxon>Alteromonadales</taxon>
        <taxon>Pseudoalteromonadaceae</taxon>
        <taxon>Pseudoalteromonas</taxon>
    </lineage>
</organism>
<feature type="transmembrane region" description="Helical" evidence="1">
    <location>
        <begin position="196"/>
        <end position="216"/>
    </location>
</feature>
<feature type="transmembrane region" description="Helical" evidence="1">
    <location>
        <begin position="223"/>
        <end position="243"/>
    </location>
</feature>
<evidence type="ECO:0000256" key="1">
    <source>
        <dbReference type="SAM" id="Phobius"/>
    </source>
</evidence>
<dbReference type="Proteomes" id="UP000309186">
    <property type="component" value="Unassembled WGS sequence"/>
</dbReference>
<feature type="transmembrane region" description="Helical" evidence="1">
    <location>
        <begin position="169"/>
        <end position="190"/>
    </location>
</feature>
<proteinExistence type="predicted"/>
<dbReference type="EMBL" id="PPSW01000021">
    <property type="protein sequence ID" value="TLX46632.1"/>
    <property type="molecule type" value="Genomic_DNA"/>
</dbReference>
<gene>
    <name evidence="2" type="ORF">C1E24_13310</name>
</gene>
<name>A0A5R9Q209_9GAMM</name>
<comment type="caution">
    <text evidence="2">The sequence shown here is derived from an EMBL/GenBank/DDBJ whole genome shotgun (WGS) entry which is preliminary data.</text>
</comment>
<dbReference type="OrthoDB" id="9805696at2"/>
<dbReference type="InterPro" id="IPR022134">
    <property type="entry name" value="DUF3667"/>
</dbReference>
<keyword evidence="1" id="KW-0472">Membrane</keyword>
<dbReference type="AlphaFoldDB" id="A0A5R9Q209"/>
<feature type="transmembrane region" description="Helical" evidence="1">
    <location>
        <begin position="138"/>
        <end position="157"/>
    </location>
</feature>
<keyword evidence="1" id="KW-1133">Transmembrane helix</keyword>
<evidence type="ECO:0000313" key="2">
    <source>
        <dbReference type="EMBL" id="TLX46632.1"/>
    </source>
</evidence>
<protein>
    <recommendedName>
        <fullName evidence="4">DUF3667 domain-containing protein</fullName>
    </recommendedName>
</protein>
<keyword evidence="1" id="KW-0812">Transmembrane</keyword>
<sequence length="275" mass="31219">MNHVVNFDEQANCLNCGAKLTTRFCGECGQEKARRITFKELFKTAQRALLEFESPFLKTFITMTTSPGRVCRNYIEGKRASYFNPIKYAFWSLTFFIFLTALTGQSVSELTMSAFTSSSSPETQHFGEVLSKIIEGSMLFLTFIYAAIFALLLRVFFRKEGIKFTEFYVLAILPSAHLTWFTSILVATSLLDAKAIGYTSLCLSIVFPIYTYTTFFKKNKIKVFLKSCTVMFLGILIVGYLSALHTHIQIGYEDAVKQHKLEQAKGEKQVETNNL</sequence>
<reference evidence="2 3" key="1">
    <citation type="submission" date="2018-01" db="EMBL/GenBank/DDBJ databases">
        <title>Co-occurrence of chitin degradation, pigmentation and bioactivity in marine Pseudoalteromonas.</title>
        <authorList>
            <person name="Paulsen S."/>
            <person name="Gram L."/>
            <person name="Machado H."/>
        </authorList>
    </citation>
    <scope>NUCLEOTIDE SEQUENCE [LARGE SCALE GENOMIC DNA]</scope>
    <source>
        <strain evidence="2 3">S3663</strain>
    </source>
</reference>
<evidence type="ECO:0008006" key="4">
    <source>
        <dbReference type="Google" id="ProtNLM"/>
    </source>
</evidence>
<accession>A0A5R9Q209</accession>
<dbReference type="Pfam" id="PF12412">
    <property type="entry name" value="DUF3667"/>
    <property type="match status" value="1"/>
</dbReference>
<evidence type="ECO:0000313" key="3">
    <source>
        <dbReference type="Proteomes" id="UP000309186"/>
    </source>
</evidence>
<feature type="transmembrane region" description="Helical" evidence="1">
    <location>
        <begin position="88"/>
        <end position="107"/>
    </location>
</feature>